<evidence type="ECO:0000313" key="2">
    <source>
        <dbReference type="RefSeq" id="XP_073772388.1"/>
    </source>
</evidence>
<organism evidence="1 2">
    <name type="scientific">Danio rerio</name>
    <name type="common">Zebrafish</name>
    <name type="synonym">Brachydanio rerio</name>
    <dbReference type="NCBI Taxonomy" id="7955"/>
    <lineage>
        <taxon>Eukaryota</taxon>
        <taxon>Metazoa</taxon>
        <taxon>Chordata</taxon>
        <taxon>Craniata</taxon>
        <taxon>Vertebrata</taxon>
        <taxon>Euteleostomi</taxon>
        <taxon>Actinopterygii</taxon>
        <taxon>Neopterygii</taxon>
        <taxon>Teleostei</taxon>
        <taxon>Ostariophysi</taxon>
        <taxon>Cypriniformes</taxon>
        <taxon>Danionidae</taxon>
        <taxon>Danioninae</taxon>
        <taxon>Danio</taxon>
    </lineage>
</organism>
<proteinExistence type="predicted"/>
<keyword evidence="1" id="KW-1185">Reference proteome</keyword>
<sequence>MGNMRGPNASPHSKMKLWKFAAIGLILCGAALLLLVLKVTPSSRAPPLPSSSSTSLTVSNSSSSIEFGGRQRRTRSADGENSLVSEFMEMFQSFTEGELKQVIGTLVERKAHRDAQLSKRTKRAKKGSKPCSLRKLVVTVSQLGIAFVSDETIAFHYCSGECDASRKNYDFVLEAMKKKGLLRKNKARHRPCCRPTAYEEDFLFLDNSFQYKTIHEFSAKACGCI</sequence>
<protein>
    <submittedName>
        <fullName evidence="2">Neurturin isoform X1</fullName>
    </submittedName>
</protein>
<dbReference type="Proteomes" id="UP000000437">
    <property type="component" value="Chromosome 11"/>
</dbReference>
<accession>A0AC58GRP2</accession>
<dbReference type="RefSeq" id="XP_073772388.1">
    <property type="nucleotide sequence ID" value="XM_073916287.1"/>
</dbReference>
<name>A0AC58GRP2_DANRE</name>
<reference evidence="2" key="1">
    <citation type="submission" date="2025-08" db="UniProtKB">
        <authorList>
            <consortium name="RefSeq"/>
        </authorList>
    </citation>
    <scope>IDENTIFICATION</scope>
    <source>
        <strain evidence="2">Tuebingen</strain>
        <tissue evidence="2">Fibroblasts and whole tissue</tissue>
    </source>
</reference>
<evidence type="ECO:0000313" key="1">
    <source>
        <dbReference type="Proteomes" id="UP000000437"/>
    </source>
</evidence>
<gene>
    <name evidence="2" type="primary">nrtn</name>
</gene>